<dbReference type="GO" id="GO:0035965">
    <property type="term" value="P:cardiolipin acyl-chain remodeling"/>
    <property type="evidence" value="ECO:0007669"/>
    <property type="project" value="TreeGrafter"/>
</dbReference>
<name>A0A9P6ETN2_9AGAR</name>
<evidence type="ECO:0000256" key="3">
    <source>
        <dbReference type="ARBA" id="ARBA00022679"/>
    </source>
</evidence>
<feature type="domain" description="Phospholipid/glycerol acyltransferase" evidence="13">
    <location>
        <begin position="52"/>
        <end position="186"/>
    </location>
</feature>
<dbReference type="Proteomes" id="UP000807306">
    <property type="component" value="Unassembled WGS sequence"/>
</dbReference>
<keyword evidence="4" id="KW-1000">Mitochondrion outer membrane</keyword>
<dbReference type="SUPFAM" id="SSF69593">
    <property type="entry name" value="Glycerol-3-phosphate (1)-acyltransferase"/>
    <property type="match status" value="1"/>
</dbReference>
<comment type="similarity">
    <text evidence="2 12">Belongs to the taffazin family.</text>
</comment>
<dbReference type="SMART" id="SM00563">
    <property type="entry name" value="PlsC"/>
    <property type="match status" value="1"/>
</dbReference>
<dbReference type="InterPro" id="IPR002123">
    <property type="entry name" value="Plipid/glycerol_acylTrfase"/>
</dbReference>
<dbReference type="InterPro" id="IPR000872">
    <property type="entry name" value="Tafazzin"/>
</dbReference>
<evidence type="ECO:0000313" key="14">
    <source>
        <dbReference type="EMBL" id="KAF9534982.1"/>
    </source>
</evidence>
<comment type="caution">
    <text evidence="14">The sequence shown here is derived from an EMBL/GenBank/DDBJ whole genome shotgun (WGS) entry which is preliminary data.</text>
</comment>
<comment type="subcellular location">
    <subcellularLocation>
        <location evidence="1">Mitochondrion inner membrane</location>
        <topology evidence="1">Peripheral membrane protein</topology>
        <orientation evidence="1">Intermembrane side</orientation>
    </subcellularLocation>
    <subcellularLocation>
        <location evidence="10">Mitochondrion outer membrane</location>
        <topology evidence="10">Peripheral membrane protein</topology>
        <orientation evidence="10">Intermembrane side</orientation>
    </subcellularLocation>
</comment>
<proteinExistence type="inferred from homology"/>
<dbReference type="GO" id="GO:0005743">
    <property type="term" value="C:mitochondrial inner membrane"/>
    <property type="evidence" value="ECO:0007669"/>
    <property type="project" value="UniProtKB-SubCell"/>
</dbReference>
<evidence type="ECO:0000256" key="12">
    <source>
        <dbReference type="RuleBase" id="RU365062"/>
    </source>
</evidence>
<reference evidence="14" key="1">
    <citation type="submission" date="2020-11" db="EMBL/GenBank/DDBJ databases">
        <authorList>
            <consortium name="DOE Joint Genome Institute"/>
            <person name="Ahrendt S."/>
            <person name="Riley R."/>
            <person name="Andreopoulos W."/>
            <person name="Labutti K."/>
            <person name="Pangilinan J."/>
            <person name="Ruiz-Duenas F.J."/>
            <person name="Barrasa J.M."/>
            <person name="Sanchez-Garcia M."/>
            <person name="Camarero S."/>
            <person name="Miyauchi S."/>
            <person name="Serrano A."/>
            <person name="Linde D."/>
            <person name="Babiker R."/>
            <person name="Drula E."/>
            <person name="Ayuso-Fernandez I."/>
            <person name="Pacheco R."/>
            <person name="Padilla G."/>
            <person name="Ferreira P."/>
            <person name="Barriuso J."/>
            <person name="Kellner H."/>
            <person name="Castanera R."/>
            <person name="Alfaro M."/>
            <person name="Ramirez L."/>
            <person name="Pisabarro A.G."/>
            <person name="Kuo A."/>
            <person name="Tritt A."/>
            <person name="Lipzen A."/>
            <person name="He G."/>
            <person name="Yan M."/>
            <person name="Ng V."/>
            <person name="Cullen D."/>
            <person name="Martin F."/>
            <person name="Rosso M.-N."/>
            <person name="Henrissat B."/>
            <person name="Hibbett D."/>
            <person name="Martinez A.T."/>
            <person name="Grigoriev I.V."/>
        </authorList>
    </citation>
    <scope>NUCLEOTIDE SEQUENCE</scope>
    <source>
        <strain evidence="14">CBS 506.95</strain>
    </source>
</reference>
<evidence type="ECO:0000256" key="6">
    <source>
        <dbReference type="ARBA" id="ARBA00023098"/>
    </source>
</evidence>
<evidence type="ECO:0000313" key="15">
    <source>
        <dbReference type="Proteomes" id="UP000807306"/>
    </source>
</evidence>
<dbReference type="Pfam" id="PF01553">
    <property type="entry name" value="Acyltransferase"/>
    <property type="match status" value="1"/>
</dbReference>
<dbReference type="AlphaFoldDB" id="A0A9P6ETN2"/>
<dbReference type="PANTHER" id="PTHR12497:SF0">
    <property type="entry name" value="TAFAZZIN"/>
    <property type="match status" value="1"/>
</dbReference>
<evidence type="ECO:0000256" key="9">
    <source>
        <dbReference type="ARBA" id="ARBA00023315"/>
    </source>
</evidence>
<evidence type="ECO:0000256" key="2">
    <source>
        <dbReference type="ARBA" id="ARBA00010524"/>
    </source>
</evidence>
<dbReference type="PRINTS" id="PR00979">
    <property type="entry name" value="TAFAZZIN"/>
</dbReference>
<comment type="catalytic activity">
    <reaction evidence="11">
        <text>1'-[1,2-diacyl-sn-glycero-3-phospho],3'-[1-acyl-sn-glycero-3-phospho]-glycerol + a 1,2-diacyl-sn-glycero-3-phosphocholine = a cardiolipin + a 1-acyl-sn-glycero-3-phosphocholine</text>
        <dbReference type="Rhea" id="RHEA:33731"/>
        <dbReference type="ChEBI" id="CHEBI:57643"/>
        <dbReference type="ChEBI" id="CHEBI:58168"/>
        <dbReference type="ChEBI" id="CHEBI:62237"/>
        <dbReference type="ChEBI" id="CHEBI:64743"/>
    </reaction>
    <physiologicalReaction direction="left-to-right" evidence="11">
        <dbReference type="Rhea" id="RHEA:33732"/>
    </physiologicalReaction>
    <physiologicalReaction direction="right-to-left" evidence="11">
        <dbReference type="Rhea" id="RHEA:33733"/>
    </physiologicalReaction>
</comment>
<keyword evidence="15" id="KW-1185">Reference proteome</keyword>
<keyword evidence="7" id="KW-0496">Mitochondrion</keyword>
<evidence type="ECO:0000256" key="4">
    <source>
        <dbReference type="ARBA" id="ARBA00022787"/>
    </source>
</evidence>
<dbReference type="OrthoDB" id="193467at2759"/>
<evidence type="ECO:0000256" key="10">
    <source>
        <dbReference type="ARBA" id="ARBA00024323"/>
    </source>
</evidence>
<organism evidence="14 15">
    <name type="scientific">Crepidotus variabilis</name>
    <dbReference type="NCBI Taxonomy" id="179855"/>
    <lineage>
        <taxon>Eukaryota</taxon>
        <taxon>Fungi</taxon>
        <taxon>Dikarya</taxon>
        <taxon>Basidiomycota</taxon>
        <taxon>Agaricomycotina</taxon>
        <taxon>Agaricomycetes</taxon>
        <taxon>Agaricomycetidae</taxon>
        <taxon>Agaricales</taxon>
        <taxon>Agaricineae</taxon>
        <taxon>Crepidotaceae</taxon>
        <taxon>Crepidotus</taxon>
    </lineage>
</organism>
<dbReference type="CDD" id="cd07989">
    <property type="entry name" value="LPLAT_AGPAT-like"/>
    <property type="match status" value="1"/>
</dbReference>
<keyword evidence="3" id="KW-0808">Transferase</keyword>
<protein>
    <recommendedName>
        <fullName evidence="12">Tafazzin family protein</fullName>
    </recommendedName>
</protein>
<dbReference type="PANTHER" id="PTHR12497">
    <property type="entry name" value="TAZ PROTEIN TAFAZZIN"/>
    <property type="match status" value="1"/>
</dbReference>
<dbReference type="GO" id="GO:0005741">
    <property type="term" value="C:mitochondrial outer membrane"/>
    <property type="evidence" value="ECO:0007669"/>
    <property type="project" value="UniProtKB-SubCell"/>
</dbReference>
<keyword evidence="6" id="KW-0443">Lipid metabolism</keyword>
<keyword evidence="5" id="KW-0999">Mitochondrion inner membrane</keyword>
<evidence type="ECO:0000256" key="5">
    <source>
        <dbReference type="ARBA" id="ARBA00022792"/>
    </source>
</evidence>
<keyword evidence="8" id="KW-0472">Membrane</keyword>
<accession>A0A9P6ETN2</accession>
<sequence>MAAVLRALTVGTIGLASKLFLNSGLCSVRVNGLETLKSALDDHSRRSAGQGVVTVCNHISTLDDPLTWGILPARYYLHAHTTRWALGASDIIFTNPIFRTFFNLGHTLETFRGTGIYQASVNKAISQLNKGHWVHLFGEGKINQPHTYHKDVNGRALLPRFKWGVGRMLMETKVPPLVIPMWITGFDQLMPEGRPFPNKYIPRIGARLTVTFGHPIPADEIRRALIVERNDGDVDASAVAKDPERLEGWLGDEAKAKGLLLDISADKEIYTSLIRQKVTAIIQRDVEALGRRVSGDSLQREP</sequence>
<evidence type="ECO:0000256" key="1">
    <source>
        <dbReference type="ARBA" id="ARBA00004137"/>
    </source>
</evidence>
<gene>
    <name evidence="14" type="ORF">CPB83DRAFT_754544</name>
</gene>
<dbReference type="GO" id="GO:0007007">
    <property type="term" value="P:inner mitochondrial membrane organization"/>
    <property type="evidence" value="ECO:0007669"/>
    <property type="project" value="TreeGrafter"/>
</dbReference>
<evidence type="ECO:0000256" key="8">
    <source>
        <dbReference type="ARBA" id="ARBA00023136"/>
    </source>
</evidence>
<evidence type="ECO:0000256" key="11">
    <source>
        <dbReference type="ARBA" id="ARBA00047906"/>
    </source>
</evidence>
<dbReference type="GO" id="GO:0047184">
    <property type="term" value="F:1-acylglycerophosphocholine O-acyltransferase activity"/>
    <property type="evidence" value="ECO:0007669"/>
    <property type="project" value="TreeGrafter"/>
</dbReference>
<keyword evidence="9 14" id="KW-0012">Acyltransferase</keyword>
<evidence type="ECO:0000259" key="13">
    <source>
        <dbReference type="SMART" id="SM00563"/>
    </source>
</evidence>
<evidence type="ECO:0000256" key="7">
    <source>
        <dbReference type="ARBA" id="ARBA00023128"/>
    </source>
</evidence>
<dbReference type="EMBL" id="MU157825">
    <property type="protein sequence ID" value="KAF9534982.1"/>
    <property type="molecule type" value="Genomic_DNA"/>
</dbReference>